<evidence type="ECO:0000256" key="1">
    <source>
        <dbReference type="ARBA" id="ARBA00001412"/>
    </source>
</evidence>
<dbReference type="EC" id="3.2.1.23" evidence="3 8"/>
<name>A0ABZ2UCG2_9FLAO</name>
<dbReference type="EMBL" id="CP150845">
    <property type="protein sequence ID" value="WYZ19195.1"/>
    <property type="molecule type" value="Genomic_DNA"/>
</dbReference>
<dbReference type="Gene3D" id="2.60.40.1180">
    <property type="entry name" value="Golgi alpha-mannosidase II"/>
    <property type="match status" value="1"/>
</dbReference>
<keyword evidence="7 8" id="KW-0326">Glycosidase</keyword>
<dbReference type="Pfam" id="PF02449">
    <property type="entry name" value="Glyco_hydro_42"/>
    <property type="match status" value="1"/>
</dbReference>
<protein>
    <recommendedName>
        <fullName evidence="3 8">Beta-galactosidase</fullName>
        <shortName evidence="8">Beta-gal</shortName>
        <ecNumber evidence="3 8">3.2.1.23</ecNumber>
    </recommendedName>
</protein>
<dbReference type="InterPro" id="IPR003476">
    <property type="entry name" value="Glyco_hydro_42"/>
</dbReference>
<dbReference type="InterPro" id="IPR013738">
    <property type="entry name" value="Beta_galactosidase_Trimer"/>
</dbReference>
<gene>
    <name evidence="12" type="ORF">AABD74_18745</name>
</gene>
<evidence type="ECO:0000256" key="2">
    <source>
        <dbReference type="ARBA" id="ARBA00005940"/>
    </source>
</evidence>
<dbReference type="SUPFAM" id="SSF52317">
    <property type="entry name" value="Class I glutamine amidotransferase-like"/>
    <property type="match status" value="1"/>
</dbReference>
<evidence type="ECO:0000256" key="7">
    <source>
        <dbReference type="ARBA" id="ARBA00023295"/>
    </source>
</evidence>
<feature type="domain" description="Glycoside hydrolase family 42 N-terminal" evidence="9">
    <location>
        <begin position="54"/>
        <end position="435"/>
    </location>
</feature>
<evidence type="ECO:0000259" key="10">
    <source>
        <dbReference type="Pfam" id="PF08532"/>
    </source>
</evidence>
<dbReference type="CDD" id="cd03143">
    <property type="entry name" value="A4_beta-galactosidase_middle_domain"/>
    <property type="match status" value="1"/>
</dbReference>
<evidence type="ECO:0000256" key="3">
    <source>
        <dbReference type="ARBA" id="ARBA00012756"/>
    </source>
</evidence>
<comment type="similarity">
    <text evidence="2 8">Belongs to the glycosyl hydrolase 42 family.</text>
</comment>
<dbReference type="PIRSF" id="PIRSF001084">
    <property type="entry name" value="B-galactosidase"/>
    <property type="match status" value="1"/>
</dbReference>
<evidence type="ECO:0000256" key="4">
    <source>
        <dbReference type="ARBA" id="ARBA00022723"/>
    </source>
</evidence>
<dbReference type="RefSeq" id="WP_406843904.1">
    <property type="nucleotide sequence ID" value="NZ_CP150845.1"/>
</dbReference>
<dbReference type="InterPro" id="IPR013780">
    <property type="entry name" value="Glyco_hydro_b"/>
</dbReference>
<comment type="catalytic activity">
    <reaction evidence="1 8">
        <text>Hydrolysis of terminal non-reducing beta-D-galactose residues in beta-D-galactosides.</text>
        <dbReference type="EC" id="3.2.1.23"/>
    </reaction>
</comment>
<dbReference type="InterPro" id="IPR017853">
    <property type="entry name" value="GH"/>
</dbReference>
<dbReference type="InterPro" id="IPR029062">
    <property type="entry name" value="Class_I_gatase-like"/>
</dbReference>
<evidence type="ECO:0000259" key="9">
    <source>
        <dbReference type="Pfam" id="PF02449"/>
    </source>
</evidence>
<dbReference type="SUPFAM" id="SSF51445">
    <property type="entry name" value="(Trans)glycosidases"/>
    <property type="match status" value="1"/>
</dbReference>
<reference evidence="12 13" key="1">
    <citation type="submission" date="2024-03" db="EMBL/GenBank/DDBJ databases">
        <title>Flavobacterium soyae.</title>
        <authorList>
            <person name="Zheng W."/>
        </authorList>
    </citation>
    <scope>NUCLEOTIDE SEQUENCE [LARGE SCALE GENOMIC DNA]</scope>
    <source>
        <strain evidence="12 13">55</strain>
    </source>
</reference>
<evidence type="ECO:0000313" key="13">
    <source>
        <dbReference type="Proteomes" id="UP001623852"/>
    </source>
</evidence>
<keyword evidence="13" id="KW-1185">Reference proteome</keyword>
<evidence type="ECO:0000256" key="6">
    <source>
        <dbReference type="ARBA" id="ARBA00022833"/>
    </source>
</evidence>
<proteinExistence type="inferred from homology"/>
<dbReference type="PANTHER" id="PTHR36447">
    <property type="entry name" value="BETA-GALACTOSIDASE GANA"/>
    <property type="match status" value="1"/>
</dbReference>
<evidence type="ECO:0000259" key="11">
    <source>
        <dbReference type="Pfam" id="PF08533"/>
    </source>
</evidence>
<feature type="domain" description="Beta-galactosidase trimerisation" evidence="10">
    <location>
        <begin position="453"/>
        <end position="657"/>
    </location>
</feature>
<dbReference type="PANTHER" id="PTHR36447:SF2">
    <property type="entry name" value="BETA-GALACTOSIDASE YESZ"/>
    <property type="match status" value="1"/>
</dbReference>
<dbReference type="Gene3D" id="3.40.50.880">
    <property type="match status" value="1"/>
</dbReference>
<keyword evidence="6" id="KW-0862">Zinc</keyword>
<evidence type="ECO:0000256" key="8">
    <source>
        <dbReference type="PIRNR" id="PIRNR001084"/>
    </source>
</evidence>
<dbReference type="SUPFAM" id="SSF51011">
    <property type="entry name" value="Glycosyl hydrolase domain"/>
    <property type="match status" value="1"/>
</dbReference>
<dbReference type="Gene3D" id="3.20.20.80">
    <property type="entry name" value="Glycosidases"/>
    <property type="match status" value="1"/>
</dbReference>
<feature type="domain" description="Beta-galactosidase C-terminal" evidence="11">
    <location>
        <begin position="665"/>
        <end position="712"/>
    </location>
</feature>
<dbReference type="Pfam" id="PF08532">
    <property type="entry name" value="Glyco_hydro_42M"/>
    <property type="match status" value="1"/>
</dbReference>
<dbReference type="Proteomes" id="UP001623852">
    <property type="component" value="Chromosome"/>
</dbReference>
<keyword evidence="4" id="KW-0479">Metal-binding</keyword>
<dbReference type="InterPro" id="IPR013739">
    <property type="entry name" value="Beta_galactosidase_C"/>
</dbReference>
<keyword evidence="5 8" id="KW-0378">Hydrolase</keyword>
<sequence>MQQINQILKIFYYSLIQSNKTAAVIMLLLSQMSFSQNPEAFFNKKDPMLVGSYYYPEQWPEADWERDIKKMSELGFEFTHYGEFAWSTMEPEEGKYNFEWLDKAVALAEKYHLKVVLCTPTPTPPVWLTQKHPDILMVNAEGRTIQHGARQQASWSSKTYEQYWSKIVTLLAKRYGSNKTVWGWQIDNEPSHYGASFDYSENAQISYREWLRSKYKNIENLNKVWGNSFWSQAYNNFEQIRIPNQKELVQQANPHAILDFKRFTADEAARFIISQKNILRKYIKPAQWVTTNLMPLHSAVDPLRMKDLDFQTYTKYLAEGYDLGQGVQGFRMGSAASIGFSNDFFRPINGVSGVMELQPGQVNWGLFNPQTMPGAVRMWMYHVMSGGNKFVCNYRFRQPLSGGEQYHYGIMKTDGITVSRSGNEYIKVIKELKELRTAYKPEVKTPEALLKRKTAVLYNPDNRWEMEYQPQTNQWDYMAHAGRYYKALKSFGAPVDVIDESKDFSDYPFLIAPAYQLLDEKLTARWKTYVENGGHLVLTCRTGQKDREAHLWEAVFQKPILELIAAEEIYFDLLPVSLMGKVKMDKNFYDWNNWGDIITPKNNTVVWAEYDDQFYKDKAAVLHRQLGKGTVTYIGADTDDGKLERQVLNKIFKKAEVPVLSLPEGVLVEYSNGFWFGLNYSSENQEIPVPEKAKILIGQKNLKPAEVVIWQEQ</sequence>
<dbReference type="InterPro" id="IPR013529">
    <property type="entry name" value="Glyco_hydro_42_N"/>
</dbReference>
<organism evidence="12 13">
    <name type="scientific">Flavobacterium soyae</name>
    <dbReference type="NCBI Taxonomy" id="2903098"/>
    <lineage>
        <taxon>Bacteria</taxon>
        <taxon>Pseudomonadati</taxon>
        <taxon>Bacteroidota</taxon>
        <taxon>Flavobacteriia</taxon>
        <taxon>Flavobacteriales</taxon>
        <taxon>Flavobacteriaceae</taxon>
        <taxon>Flavobacterium</taxon>
    </lineage>
</organism>
<dbReference type="Pfam" id="PF08533">
    <property type="entry name" value="Glyco_hydro_42C"/>
    <property type="match status" value="1"/>
</dbReference>
<accession>A0ABZ2UCG2</accession>
<evidence type="ECO:0000313" key="12">
    <source>
        <dbReference type="EMBL" id="WYZ19195.1"/>
    </source>
</evidence>
<evidence type="ECO:0000256" key="5">
    <source>
        <dbReference type="ARBA" id="ARBA00022801"/>
    </source>
</evidence>